<proteinExistence type="inferred from homology"/>
<dbReference type="GO" id="GO:0006508">
    <property type="term" value="P:proteolysis"/>
    <property type="evidence" value="ECO:0007669"/>
    <property type="project" value="UniProtKB-KW"/>
</dbReference>
<dbReference type="SUPFAM" id="SSF54001">
    <property type="entry name" value="Cysteine proteinases"/>
    <property type="match status" value="1"/>
</dbReference>
<organism evidence="10">
    <name type="scientific">Timema genevievae</name>
    <name type="common">Walking stick</name>
    <dbReference type="NCBI Taxonomy" id="629358"/>
    <lineage>
        <taxon>Eukaryota</taxon>
        <taxon>Metazoa</taxon>
        <taxon>Ecdysozoa</taxon>
        <taxon>Arthropoda</taxon>
        <taxon>Hexapoda</taxon>
        <taxon>Insecta</taxon>
        <taxon>Pterygota</taxon>
        <taxon>Neoptera</taxon>
        <taxon>Polyneoptera</taxon>
        <taxon>Phasmatodea</taxon>
        <taxon>Timematodea</taxon>
        <taxon>Timematoidea</taxon>
        <taxon>Timematidae</taxon>
        <taxon>Timema</taxon>
    </lineage>
</organism>
<evidence type="ECO:0000313" key="10">
    <source>
        <dbReference type="EMBL" id="CAD7591194.1"/>
    </source>
</evidence>
<evidence type="ECO:0000256" key="3">
    <source>
        <dbReference type="ARBA" id="ARBA00022729"/>
    </source>
</evidence>
<dbReference type="GO" id="GO:0008234">
    <property type="term" value="F:cysteine-type peptidase activity"/>
    <property type="evidence" value="ECO:0007669"/>
    <property type="project" value="UniProtKB-KW"/>
</dbReference>
<dbReference type="PRINTS" id="PR00705">
    <property type="entry name" value="PAPAIN"/>
</dbReference>
<dbReference type="CDD" id="cd02620">
    <property type="entry name" value="Peptidase_C1A_CathepsinB"/>
    <property type="match status" value="1"/>
</dbReference>
<protein>
    <recommendedName>
        <fullName evidence="9">Peptidase C1A papain C-terminal domain-containing protein</fullName>
    </recommendedName>
</protein>
<evidence type="ECO:0000256" key="1">
    <source>
        <dbReference type="ARBA" id="ARBA00008455"/>
    </source>
</evidence>
<dbReference type="PROSITE" id="PS00639">
    <property type="entry name" value="THIOL_PROTEASE_HIS"/>
    <property type="match status" value="1"/>
</dbReference>
<evidence type="ECO:0000256" key="5">
    <source>
        <dbReference type="ARBA" id="ARBA00022807"/>
    </source>
</evidence>
<dbReference type="AlphaFoldDB" id="A0A7R9JW71"/>
<dbReference type="InterPro" id="IPR025661">
    <property type="entry name" value="Pept_asp_AS"/>
</dbReference>
<keyword evidence="7" id="KW-1015">Disulfide bond</keyword>
<accession>A0A7R9JW71</accession>
<comment type="similarity">
    <text evidence="1">Belongs to the peptidase C1 family.</text>
</comment>
<evidence type="ECO:0000259" key="9">
    <source>
        <dbReference type="SMART" id="SM00645"/>
    </source>
</evidence>
<evidence type="ECO:0000256" key="6">
    <source>
        <dbReference type="ARBA" id="ARBA00023145"/>
    </source>
</evidence>
<dbReference type="PROSITE" id="PS00640">
    <property type="entry name" value="THIOL_PROTEASE_ASN"/>
    <property type="match status" value="1"/>
</dbReference>
<keyword evidence="2" id="KW-0645">Protease</keyword>
<name>A0A7R9JW71_TIMGE</name>
<dbReference type="PANTHER" id="PTHR12411">
    <property type="entry name" value="CYSTEINE PROTEASE FAMILY C1-RELATED"/>
    <property type="match status" value="1"/>
</dbReference>
<dbReference type="InterPro" id="IPR025660">
    <property type="entry name" value="Pept_his_AS"/>
</dbReference>
<keyword evidence="5" id="KW-0788">Thiol protease</keyword>
<keyword evidence="6" id="KW-0865">Zymogen</keyword>
<dbReference type="SMART" id="SM00645">
    <property type="entry name" value="Pept_C1"/>
    <property type="match status" value="1"/>
</dbReference>
<dbReference type="Pfam" id="PF00112">
    <property type="entry name" value="Peptidase_C1"/>
    <property type="match status" value="1"/>
</dbReference>
<feature type="domain" description="Peptidase C1A papain C-terminal" evidence="9">
    <location>
        <begin position="118"/>
        <end position="366"/>
    </location>
</feature>
<keyword evidence="4" id="KW-0378">Hydrolase</keyword>
<feature type="chain" id="PRO_5031510826" description="Peptidase C1A papain C-terminal domain-containing protein" evidence="8">
    <location>
        <begin position="20"/>
        <end position="369"/>
    </location>
</feature>
<dbReference type="EMBL" id="OE840561">
    <property type="protein sequence ID" value="CAD7591194.1"/>
    <property type="molecule type" value="Genomic_DNA"/>
</dbReference>
<evidence type="ECO:0000256" key="8">
    <source>
        <dbReference type="SAM" id="SignalP"/>
    </source>
</evidence>
<sequence>MKILFVLGCLGMLTDLVSTIKPMPLLSNDFIEYINKLNTTWKEKPPPVHPTEIRTSFSPSSAVELNTTSALANYNTEAGRNFAEDISERYLRRLMGVHPDSRHFRLPVKIHSVENEQLPESFDSREHWPDCPTIKEIRDQGSCGSCWAFGAVEAMSDRVCIHSDANVHFHFSAEDLVSCCSSCGFGCNGGFPGGAWSYWTDIGIVSGGSYNSKQGCQPYQIKPCEHHVNGTRLPCSGEGSTPKCFRSCEKGYDVPYKKDLHFGASSYSVDNNALQMQLEIYKNGPVEGAFTVYSDFVQYKSGVYQHVTGTVLGGHAIKIIGWGTEEDTPYWLVANSWNSDWGDHGFFKILRGSDHCGIESQVSAGIPKL</sequence>
<reference evidence="10" key="1">
    <citation type="submission" date="2020-11" db="EMBL/GenBank/DDBJ databases">
        <authorList>
            <person name="Tran Van P."/>
        </authorList>
    </citation>
    <scope>NUCLEOTIDE SEQUENCE</scope>
</reference>
<dbReference type="InterPro" id="IPR000668">
    <property type="entry name" value="Peptidase_C1A_C"/>
</dbReference>
<dbReference type="Gene3D" id="3.90.70.10">
    <property type="entry name" value="Cysteine proteinases"/>
    <property type="match status" value="1"/>
</dbReference>
<dbReference type="InterPro" id="IPR000169">
    <property type="entry name" value="Pept_cys_AS"/>
</dbReference>
<dbReference type="InterPro" id="IPR013128">
    <property type="entry name" value="Peptidase_C1A"/>
</dbReference>
<dbReference type="FunFam" id="3.90.70.10:FF:000031">
    <property type="entry name" value="Cathepsin B"/>
    <property type="match status" value="1"/>
</dbReference>
<keyword evidence="3 8" id="KW-0732">Signal</keyword>
<evidence type="ECO:0000256" key="4">
    <source>
        <dbReference type="ARBA" id="ARBA00022801"/>
    </source>
</evidence>
<gene>
    <name evidence="10" type="ORF">TGEB3V08_LOCUS4496</name>
</gene>
<dbReference type="PROSITE" id="PS00139">
    <property type="entry name" value="THIOL_PROTEASE_CYS"/>
    <property type="match status" value="1"/>
</dbReference>
<evidence type="ECO:0000256" key="2">
    <source>
        <dbReference type="ARBA" id="ARBA00022670"/>
    </source>
</evidence>
<evidence type="ECO:0000256" key="7">
    <source>
        <dbReference type="ARBA" id="ARBA00023157"/>
    </source>
</evidence>
<dbReference type="InterPro" id="IPR038765">
    <property type="entry name" value="Papain-like_cys_pep_sf"/>
</dbReference>
<feature type="signal peptide" evidence="8">
    <location>
        <begin position="1"/>
        <end position="19"/>
    </location>
</feature>